<comment type="caution">
    <text evidence="2">The sequence shown here is derived from an EMBL/GenBank/DDBJ whole genome shotgun (WGS) entry which is preliminary data.</text>
</comment>
<sequence length="117" mass="13410">MTTWDEYSAVAQRFEASRRKLQDIITQLKDVADHLENRTDETCFGNLPGEGATRLWPGCKSFDADDFPDPVRIQAALDSFKEAGPDYHRAWQALPREHRKHLAPPDLSLTTKTKRRS</sequence>
<gene>
    <name evidence="2" type="ORF">I2488_07695</name>
</gene>
<accession>A0ABS0HFE2</accession>
<evidence type="ECO:0000313" key="3">
    <source>
        <dbReference type="Proteomes" id="UP000600799"/>
    </source>
</evidence>
<proteinExistence type="predicted"/>
<name>A0ABS0HFE2_9SPHN</name>
<dbReference type="RefSeq" id="WP_196275219.1">
    <property type="nucleotide sequence ID" value="NZ_JADQDC010000004.1"/>
</dbReference>
<reference evidence="2 3" key="1">
    <citation type="submission" date="2020-11" db="EMBL/GenBank/DDBJ databases">
        <title>The genome sequence of Novosphingobium sp. 1Y9A.</title>
        <authorList>
            <person name="Liu Y."/>
        </authorList>
    </citation>
    <scope>NUCLEOTIDE SEQUENCE [LARGE SCALE GENOMIC DNA]</scope>
    <source>
        <strain evidence="2 3">1Y9A</strain>
    </source>
</reference>
<feature type="region of interest" description="Disordered" evidence="1">
    <location>
        <begin position="98"/>
        <end position="117"/>
    </location>
</feature>
<evidence type="ECO:0000313" key="2">
    <source>
        <dbReference type="EMBL" id="MBF9150883.1"/>
    </source>
</evidence>
<dbReference type="Proteomes" id="UP000600799">
    <property type="component" value="Unassembled WGS sequence"/>
</dbReference>
<protein>
    <submittedName>
        <fullName evidence="2">Uncharacterized protein</fullName>
    </submittedName>
</protein>
<evidence type="ECO:0000256" key="1">
    <source>
        <dbReference type="SAM" id="MobiDB-lite"/>
    </source>
</evidence>
<keyword evidence="3" id="KW-1185">Reference proteome</keyword>
<organism evidence="2 3">
    <name type="scientific">Novosphingobium jiangmenense</name>
    <dbReference type="NCBI Taxonomy" id="2791981"/>
    <lineage>
        <taxon>Bacteria</taxon>
        <taxon>Pseudomonadati</taxon>
        <taxon>Pseudomonadota</taxon>
        <taxon>Alphaproteobacteria</taxon>
        <taxon>Sphingomonadales</taxon>
        <taxon>Sphingomonadaceae</taxon>
        <taxon>Novosphingobium</taxon>
    </lineage>
</organism>
<dbReference type="EMBL" id="JADQDC010000004">
    <property type="protein sequence ID" value="MBF9150883.1"/>
    <property type="molecule type" value="Genomic_DNA"/>
</dbReference>